<accession>A0A6P3VHU4</accession>
<keyword evidence="1" id="KW-1185">Reference proteome</keyword>
<dbReference type="PANTHER" id="PTHR15002">
    <property type="entry name" value="RIBOSOMAL BIOGENESIS PROTEIN LAS1L"/>
    <property type="match status" value="1"/>
</dbReference>
<dbReference type="InterPro" id="IPR007174">
    <property type="entry name" value="Las1"/>
</dbReference>
<dbReference type="GO" id="GO:0030687">
    <property type="term" value="C:preribosome, large subunit precursor"/>
    <property type="evidence" value="ECO:0007669"/>
    <property type="project" value="TreeGrafter"/>
</dbReference>
<dbReference type="GO" id="GO:0000470">
    <property type="term" value="P:maturation of LSU-rRNA"/>
    <property type="evidence" value="ECO:0007669"/>
    <property type="project" value="TreeGrafter"/>
</dbReference>
<dbReference type="GO" id="GO:0090730">
    <property type="term" value="C:Las1 complex"/>
    <property type="evidence" value="ECO:0007669"/>
    <property type="project" value="InterPro"/>
</dbReference>
<sequence length="579" mass="66805">MKNKPAAKTRHVVAWINKAEWDQVLDYLYSKDAALQNYALQRISAWKGRFGHNTPVAVESTADLVRCQVLDSSGQLDSDDLVLLYGMALVRFVNLITERRQGRVAKPLRRLAGNMNIPEWIVNLRHDITHRRLPTLKWCRKGCAFVLQWLQQEYWSRQLGSRLSEDWDSESEEEEDEETWARRREEDLLTQQKETENHKKARELLISYEKERFQMYEEWLKRGSPHGAWLEPSADLSWNLKQIKLFATESREIFTDTLVQDGFLIPTQEQLESLDIDPTGCYDPLRPCVPRVFLQFWLPLLKGLNRVTFIRRVLEKLFAELSAEPDPHRSFYLSAWISEVVLCNSKSLFKVKKKSQMMELFVNRMQLGWQQLLTTCLNSPCAATPYLLQLLLKDMDEPPPPDTQEKLLRLSSIYTQGEYHDTHGQPDPSKHVYTLQNLKEKLRRDGNSAHGLGPGLSLSYRSASSAQSLPTEDLQEKLSASVLEQRQAALRGSPWQVCTDKVPWKFYPLGKVPGQSEDPSCLMVETYSTVTVFDQQVELDKTPQHHLNPSIHSQNRAGSDGQLWSLAELNKLKSGLKLF</sequence>
<protein>
    <submittedName>
        <fullName evidence="2">Ribosomal biogenesis protein LAS1L</fullName>
    </submittedName>
</protein>
<dbReference type="RefSeq" id="XP_012672560.2">
    <property type="nucleotide sequence ID" value="XM_012817106.3"/>
</dbReference>
<organism evidence="1 2">
    <name type="scientific">Clupea harengus</name>
    <name type="common">Atlantic herring</name>
    <dbReference type="NCBI Taxonomy" id="7950"/>
    <lineage>
        <taxon>Eukaryota</taxon>
        <taxon>Metazoa</taxon>
        <taxon>Chordata</taxon>
        <taxon>Craniata</taxon>
        <taxon>Vertebrata</taxon>
        <taxon>Euteleostomi</taxon>
        <taxon>Actinopterygii</taxon>
        <taxon>Neopterygii</taxon>
        <taxon>Teleostei</taxon>
        <taxon>Clupei</taxon>
        <taxon>Clupeiformes</taxon>
        <taxon>Clupeoidei</taxon>
        <taxon>Clupeidae</taxon>
        <taxon>Clupea</taxon>
    </lineage>
</organism>
<evidence type="ECO:0000313" key="1">
    <source>
        <dbReference type="Proteomes" id="UP000515152"/>
    </source>
</evidence>
<dbReference type="GO" id="GO:0004519">
    <property type="term" value="F:endonuclease activity"/>
    <property type="evidence" value="ECO:0007669"/>
    <property type="project" value="InterPro"/>
</dbReference>
<reference evidence="2" key="1">
    <citation type="submission" date="2025-08" db="UniProtKB">
        <authorList>
            <consortium name="RefSeq"/>
        </authorList>
    </citation>
    <scope>IDENTIFICATION</scope>
</reference>
<dbReference type="GO" id="GO:0000460">
    <property type="term" value="P:maturation of 5.8S rRNA"/>
    <property type="evidence" value="ECO:0007669"/>
    <property type="project" value="TreeGrafter"/>
</dbReference>
<dbReference type="OrthoDB" id="10263222at2759"/>
<proteinExistence type="predicted"/>
<dbReference type="AlphaFoldDB" id="A0A6P3VHU4"/>
<evidence type="ECO:0000313" key="2">
    <source>
        <dbReference type="RefSeq" id="XP_012672560.2"/>
    </source>
</evidence>
<dbReference type="PANTHER" id="PTHR15002:SF0">
    <property type="entry name" value="RIBOSOMAL BIOGENESIS PROTEIN LAS1L"/>
    <property type="match status" value="1"/>
</dbReference>
<dbReference type="Pfam" id="PF04031">
    <property type="entry name" value="Las1"/>
    <property type="match status" value="1"/>
</dbReference>
<dbReference type="CTD" id="81887"/>
<dbReference type="KEGG" id="char:105890975"/>
<gene>
    <name evidence="2" type="primary">las1l</name>
</gene>
<dbReference type="GeneID" id="105890975"/>
<name>A0A6P3VHU4_CLUHA</name>
<dbReference type="Proteomes" id="UP000515152">
    <property type="component" value="Chromosome 13"/>
</dbReference>